<dbReference type="SUPFAM" id="SSF53335">
    <property type="entry name" value="S-adenosyl-L-methionine-dependent methyltransferases"/>
    <property type="match status" value="1"/>
</dbReference>
<dbReference type="PANTHER" id="PTHR43591">
    <property type="entry name" value="METHYLTRANSFERASE"/>
    <property type="match status" value="1"/>
</dbReference>
<evidence type="ECO:0000313" key="4">
    <source>
        <dbReference type="Proteomes" id="UP001232148"/>
    </source>
</evidence>
<organism evidence="3 4">
    <name type="scientific">Colletotrichum zoysiae</name>
    <dbReference type="NCBI Taxonomy" id="1216348"/>
    <lineage>
        <taxon>Eukaryota</taxon>
        <taxon>Fungi</taxon>
        <taxon>Dikarya</taxon>
        <taxon>Ascomycota</taxon>
        <taxon>Pezizomycotina</taxon>
        <taxon>Sordariomycetes</taxon>
        <taxon>Hypocreomycetidae</taxon>
        <taxon>Glomerellales</taxon>
        <taxon>Glomerellaceae</taxon>
        <taxon>Colletotrichum</taxon>
        <taxon>Colletotrichum graminicola species complex</taxon>
    </lineage>
</organism>
<dbReference type="Pfam" id="PF13489">
    <property type="entry name" value="Methyltransf_23"/>
    <property type="match status" value="1"/>
</dbReference>
<feature type="region of interest" description="Disordered" evidence="2">
    <location>
        <begin position="1"/>
        <end position="35"/>
    </location>
</feature>
<name>A0AAD9HJ68_9PEZI</name>
<sequence>MADDQNDTAPNNGVAPANDHAPSSGPVIVADDHLTDDAASDAATSLASSSTSVASSILKHRLENGRTYHKYKDGKYVYPNDEKENDRLDLQHNIYLLTLDYKLGLAPPNDDNSGVRRVLDIGTGTGLWAIEFGDSHPEAEVLGVDLTPVQTQFVPPNVRFMVDDVEEPWLYSQPFDYVHIRGMTSSIADWKNFLKQTYDGLVPGGYVEVFEGNFRPGCDDGTLTSEHAISKWIDHIEECGRIFGRPHIDIPSLMPLLKEVGFVDVTVSTYKWPMGPWAKDAHYRELGSWCLENLMEGLEAFSMAPFTRALGWTKDEVNVFLIEVRKELRDRSIHAYNPM</sequence>
<dbReference type="Proteomes" id="UP001232148">
    <property type="component" value="Unassembled WGS sequence"/>
</dbReference>
<dbReference type="EMBL" id="MU842872">
    <property type="protein sequence ID" value="KAK2028819.1"/>
    <property type="molecule type" value="Genomic_DNA"/>
</dbReference>
<dbReference type="GO" id="GO:0008168">
    <property type="term" value="F:methyltransferase activity"/>
    <property type="evidence" value="ECO:0007669"/>
    <property type="project" value="UniProtKB-KW"/>
</dbReference>
<dbReference type="InterPro" id="IPR029063">
    <property type="entry name" value="SAM-dependent_MTases_sf"/>
</dbReference>
<keyword evidence="4" id="KW-1185">Reference proteome</keyword>
<dbReference type="Gene3D" id="3.40.50.150">
    <property type="entry name" value="Vaccinia Virus protein VP39"/>
    <property type="match status" value="1"/>
</dbReference>
<dbReference type="AlphaFoldDB" id="A0AAD9HJ68"/>
<dbReference type="CDD" id="cd02440">
    <property type="entry name" value="AdoMet_MTases"/>
    <property type="match status" value="1"/>
</dbReference>
<comment type="similarity">
    <text evidence="1">Belongs to the methyltransferase superfamily. LaeA methyltransferase family.</text>
</comment>
<comment type="caution">
    <text evidence="3">The sequence shown here is derived from an EMBL/GenBank/DDBJ whole genome shotgun (WGS) entry which is preliminary data.</text>
</comment>
<gene>
    <name evidence="3" type="ORF">LX32DRAFT_561744</name>
</gene>
<dbReference type="GO" id="GO:0032259">
    <property type="term" value="P:methylation"/>
    <property type="evidence" value="ECO:0007669"/>
    <property type="project" value="UniProtKB-KW"/>
</dbReference>
<evidence type="ECO:0000313" key="3">
    <source>
        <dbReference type="EMBL" id="KAK2028819.1"/>
    </source>
</evidence>
<keyword evidence="3" id="KW-0808">Transferase</keyword>
<feature type="non-terminal residue" evidence="3">
    <location>
        <position position="339"/>
    </location>
</feature>
<keyword evidence="3" id="KW-0489">Methyltransferase</keyword>
<evidence type="ECO:0000256" key="1">
    <source>
        <dbReference type="ARBA" id="ARBA00038158"/>
    </source>
</evidence>
<evidence type="ECO:0000256" key="2">
    <source>
        <dbReference type="SAM" id="MobiDB-lite"/>
    </source>
</evidence>
<reference evidence="3" key="1">
    <citation type="submission" date="2021-06" db="EMBL/GenBank/DDBJ databases">
        <title>Comparative genomics, transcriptomics and evolutionary studies reveal genomic signatures of adaptation to plant cell wall in hemibiotrophic fungi.</title>
        <authorList>
            <consortium name="DOE Joint Genome Institute"/>
            <person name="Baroncelli R."/>
            <person name="Diaz J.F."/>
            <person name="Benocci T."/>
            <person name="Peng M."/>
            <person name="Battaglia E."/>
            <person name="Haridas S."/>
            <person name="Andreopoulos W."/>
            <person name="Labutti K."/>
            <person name="Pangilinan J."/>
            <person name="Floch G.L."/>
            <person name="Makela M.R."/>
            <person name="Henrissat B."/>
            <person name="Grigoriev I.V."/>
            <person name="Crouch J.A."/>
            <person name="De Vries R.P."/>
            <person name="Sukno S.A."/>
            <person name="Thon M.R."/>
        </authorList>
    </citation>
    <scope>NUCLEOTIDE SEQUENCE</scope>
    <source>
        <strain evidence="3">MAFF235873</strain>
    </source>
</reference>
<accession>A0AAD9HJ68</accession>
<protein>
    <submittedName>
        <fullName evidence="3">S-adenosyl-L-methionine-dependent methyltransferase</fullName>
    </submittedName>
</protein>
<dbReference type="PANTHER" id="PTHR43591:SF24">
    <property type="entry name" value="2-METHOXY-6-POLYPRENYL-1,4-BENZOQUINOL METHYLASE, MITOCHONDRIAL"/>
    <property type="match status" value="1"/>
</dbReference>
<proteinExistence type="inferred from homology"/>